<keyword evidence="2" id="KW-1185">Reference proteome</keyword>
<evidence type="ECO:0000313" key="2">
    <source>
        <dbReference type="Proteomes" id="UP001174748"/>
    </source>
</evidence>
<gene>
    <name evidence="1" type="ORF">P9921_00715</name>
</gene>
<dbReference type="Proteomes" id="UP001174748">
    <property type="component" value="Unassembled WGS sequence"/>
</dbReference>
<sequence>MKKYLWTHTINNKETSGKADNLESAIKKVIEIHHPKARFICTDLQENDKSGDLFNVYFQDQGEIFEFEIATTTDGVVSLFNQLAELCRSYDRFDLTTTTI</sequence>
<comment type="caution">
    <text evidence="1">The sequence shown here is derived from an EMBL/GenBank/DDBJ whole genome shotgun (WGS) entry which is preliminary data.</text>
</comment>
<proteinExistence type="predicted"/>
<organism evidence="1 2">
    <name type="scientific">Serratia nevei</name>
    <dbReference type="NCBI Taxonomy" id="2703794"/>
    <lineage>
        <taxon>Bacteria</taxon>
        <taxon>Pseudomonadati</taxon>
        <taxon>Pseudomonadota</taxon>
        <taxon>Gammaproteobacteria</taxon>
        <taxon>Enterobacterales</taxon>
        <taxon>Yersiniaceae</taxon>
        <taxon>Serratia</taxon>
    </lineage>
</organism>
<protein>
    <submittedName>
        <fullName evidence="1">Uncharacterized protein</fullName>
    </submittedName>
</protein>
<name>A0ABT7G5H1_9GAMM</name>
<accession>A0ABT7G5H1</accession>
<dbReference type="RefSeq" id="WP_285097903.1">
    <property type="nucleotide sequence ID" value="NZ_JARTOI010000001.1"/>
</dbReference>
<reference evidence="1" key="1">
    <citation type="submission" date="2023-01" db="EMBL/GenBank/DDBJ databases">
        <title>Genomic dissection of endemic carbapenem resistance: metallo-beta-lactamase gene dissemination through clonal, plasmid and integron transfer pathways.</title>
        <authorList>
            <person name="Macesic N."/>
        </authorList>
    </citation>
    <scope>NUCLEOTIDE SEQUENCE</scope>
    <source>
        <strain evidence="1">CPO382</strain>
    </source>
</reference>
<dbReference type="EMBL" id="JARTOI010000001">
    <property type="protein sequence ID" value="MDK5169012.1"/>
    <property type="molecule type" value="Genomic_DNA"/>
</dbReference>
<evidence type="ECO:0000313" key="1">
    <source>
        <dbReference type="EMBL" id="MDK5169012.1"/>
    </source>
</evidence>